<protein>
    <submittedName>
        <fullName evidence="2">Uncharacterized protein</fullName>
    </submittedName>
</protein>
<reference evidence="2 3" key="1">
    <citation type="journal article" date="2024" name="J Genomics">
        <title>Draft genome sequencing and assembly of Favolaschia claudopus CIRM-BRFM 2984 isolated from oak limbs.</title>
        <authorList>
            <person name="Navarro D."/>
            <person name="Drula E."/>
            <person name="Chaduli D."/>
            <person name="Cazenave R."/>
            <person name="Ahrendt S."/>
            <person name="Wang J."/>
            <person name="Lipzen A."/>
            <person name="Daum C."/>
            <person name="Barry K."/>
            <person name="Grigoriev I.V."/>
            <person name="Favel A."/>
            <person name="Rosso M.N."/>
            <person name="Martin F."/>
        </authorList>
    </citation>
    <scope>NUCLEOTIDE SEQUENCE [LARGE SCALE GENOMIC DNA]</scope>
    <source>
        <strain evidence="2 3">CIRM-BRFM 2984</strain>
    </source>
</reference>
<feature type="region of interest" description="Disordered" evidence="1">
    <location>
        <begin position="209"/>
        <end position="243"/>
    </location>
</feature>
<accession>A0AAW0AC66</accession>
<gene>
    <name evidence="2" type="ORF">R3P38DRAFT_2794154</name>
</gene>
<dbReference type="Proteomes" id="UP001362999">
    <property type="component" value="Unassembled WGS sequence"/>
</dbReference>
<evidence type="ECO:0000256" key="1">
    <source>
        <dbReference type="SAM" id="MobiDB-lite"/>
    </source>
</evidence>
<organism evidence="2 3">
    <name type="scientific">Favolaschia claudopus</name>
    <dbReference type="NCBI Taxonomy" id="2862362"/>
    <lineage>
        <taxon>Eukaryota</taxon>
        <taxon>Fungi</taxon>
        <taxon>Dikarya</taxon>
        <taxon>Basidiomycota</taxon>
        <taxon>Agaricomycotina</taxon>
        <taxon>Agaricomycetes</taxon>
        <taxon>Agaricomycetidae</taxon>
        <taxon>Agaricales</taxon>
        <taxon>Marasmiineae</taxon>
        <taxon>Mycenaceae</taxon>
        <taxon>Favolaschia</taxon>
    </lineage>
</organism>
<evidence type="ECO:0000313" key="3">
    <source>
        <dbReference type="Proteomes" id="UP001362999"/>
    </source>
</evidence>
<comment type="caution">
    <text evidence="2">The sequence shown here is derived from an EMBL/GenBank/DDBJ whole genome shotgun (WGS) entry which is preliminary data.</text>
</comment>
<proteinExistence type="predicted"/>
<feature type="compositionally biased region" description="Basic and acidic residues" evidence="1">
    <location>
        <begin position="219"/>
        <end position="237"/>
    </location>
</feature>
<dbReference type="EMBL" id="JAWWNJ010000076">
    <property type="protein sequence ID" value="KAK7006438.1"/>
    <property type="molecule type" value="Genomic_DNA"/>
</dbReference>
<name>A0AAW0AC66_9AGAR</name>
<keyword evidence="3" id="KW-1185">Reference proteome</keyword>
<dbReference type="AlphaFoldDB" id="A0AAW0AC66"/>
<evidence type="ECO:0000313" key="2">
    <source>
        <dbReference type="EMBL" id="KAK7006438.1"/>
    </source>
</evidence>
<sequence>MFHTSIQDQRHYSTSSTAFGGASKSGLHQAQCFGEARRWKAGTQRRARARIGALSAMMAATEYEGGAHWLALADAGVIVRVRAFVCACALRGGGDAFGVRATHLRLRLRVQTRVVVRCGGCTCALRGECEAVREGGVPLHLRADVLAVGLRGRATVQEWVTVLEQVTETATVWSEGAIMGAVADVFANVGRRNGSASSQKYVACEPDALSSSLGADSVPRTKEREGGGRESGSEVERVLSWPS</sequence>